<evidence type="ECO:0000313" key="2">
    <source>
        <dbReference type="Proteomes" id="UP001062846"/>
    </source>
</evidence>
<accession>A0ACC0PUX3</accession>
<organism evidence="1 2">
    <name type="scientific">Rhododendron molle</name>
    <name type="common">Chinese azalea</name>
    <name type="synonym">Azalea mollis</name>
    <dbReference type="NCBI Taxonomy" id="49168"/>
    <lineage>
        <taxon>Eukaryota</taxon>
        <taxon>Viridiplantae</taxon>
        <taxon>Streptophyta</taxon>
        <taxon>Embryophyta</taxon>
        <taxon>Tracheophyta</taxon>
        <taxon>Spermatophyta</taxon>
        <taxon>Magnoliopsida</taxon>
        <taxon>eudicotyledons</taxon>
        <taxon>Gunneridae</taxon>
        <taxon>Pentapetalae</taxon>
        <taxon>asterids</taxon>
        <taxon>Ericales</taxon>
        <taxon>Ericaceae</taxon>
        <taxon>Ericoideae</taxon>
        <taxon>Rhodoreae</taxon>
        <taxon>Rhododendron</taxon>
    </lineage>
</organism>
<reference evidence="1" key="1">
    <citation type="submission" date="2022-02" db="EMBL/GenBank/DDBJ databases">
        <title>Plant Genome Project.</title>
        <authorList>
            <person name="Zhang R.-G."/>
        </authorList>
    </citation>
    <scope>NUCLEOTIDE SEQUENCE</scope>
    <source>
        <strain evidence="1">AT1</strain>
    </source>
</reference>
<dbReference type="Proteomes" id="UP001062846">
    <property type="component" value="Chromosome 2"/>
</dbReference>
<proteinExistence type="predicted"/>
<dbReference type="EMBL" id="CM046389">
    <property type="protein sequence ID" value="KAI8568954.1"/>
    <property type="molecule type" value="Genomic_DNA"/>
</dbReference>
<name>A0ACC0PUX3_RHOML</name>
<gene>
    <name evidence="1" type="ORF">RHMOL_Rhmol02G0240900</name>
</gene>
<protein>
    <submittedName>
        <fullName evidence="1">Uncharacterized protein</fullName>
    </submittedName>
</protein>
<keyword evidence="2" id="KW-1185">Reference proteome</keyword>
<comment type="caution">
    <text evidence="1">The sequence shown here is derived from an EMBL/GenBank/DDBJ whole genome shotgun (WGS) entry which is preliminary data.</text>
</comment>
<evidence type="ECO:0000313" key="1">
    <source>
        <dbReference type="EMBL" id="KAI8568954.1"/>
    </source>
</evidence>
<sequence length="323" mass="36099">MLAKLLEDNPIIGEMVLKAKEERARAIATSEAAERAEREQKEGEDLLRDAEAEERAGAKVQWPRVTAVAEAGAVGRPDYSSEAYVTPTPHLFAPSGFAAYTPQRTEYNDEIVLRDPEAHIANTWSEVPGPIRGFTLESEGAGGCSRLWEFIRTLTRSRNDHAVLVVLAERWRDTTNTFHLPVGEMIVTPADFAAITWLRGGGEPILFDSGIQNDRAALEWFLGEAPKIEEGMARYEQFTEYLKKKTTTEQEVEQMARAYLLYLFGATLYSNRRSKVHLSYLPALRDLRTASRFDWGGAALGTAYVFLGDSSRTGQSTAGYWRV</sequence>